<gene>
    <name evidence="2" type="ORF">Pmgp_01635</name>
</gene>
<dbReference type="AlphaFoldDB" id="A0A4Y7RT66"/>
<accession>A0A4Y7RT66</accession>
<dbReference type="Gene3D" id="3.40.50.11590">
    <property type="match status" value="1"/>
</dbReference>
<dbReference type="SUPFAM" id="SSF159713">
    <property type="entry name" value="Dhaf3308-like"/>
    <property type="match status" value="1"/>
</dbReference>
<dbReference type="RefSeq" id="WP_134213502.1">
    <property type="nucleotide sequence ID" value="NZ_QFFZ01000014.1"/>
</dbReference>
<sequence>MTESTDSFSSRLQKEFTLLVDKCGLKQAKVKVTAKPLSPEDAIGSTRRKDYVLLKGKERLLQAEVMGCRGQAFTGSLGDFTGTLEDVLALPLIDDFQRAVYTATLNAVACHAGKVLNTIHCRNEGPEECARQAVEFFRKEYGKPRILMIGYQPALAEALHKAFPLVVLDLDPANIGQNKKGVVIEDGSIGLAEHIADSDVIFATGSTICNSTIDALEQSGKPLVFFGTTGSGAAALLGIPRFCPASEAGRNNI</sequence>
<keyword evidence="3" id="KW-1185">Reference proteome</keyword>
<dbReference type="Proteomes" id="UP000297597">
    <property type="component" value="Unassembled WGS sequence"/>
</dbReference>
<evidence type="ECO:0000313" key="3">
    <source>
        <dbReference type="Proteomes" id="UP000297597"/>
    </source>
</evidence>
<name>A0A4Y7RT66_9FIRM</name>
<dbReference type="EMBL" id="QFFZ01000014">
    <property type="protein sequence ID" value="TEB11447.1"/>
    <property type="molecule type" value="Genomic_DNA"/>
</dbReference>
<dbReference type="InterPro" id="IPR007161">
    <property type="entry name" value="DUF364"/>
</dbReference>
<dbReference type="Pfam" id="PF04016">
    <property type="entry name" value="DUF364"/>
    <property type="match status" value="1"/>
</dbReference>
<organism evidence="2 3">
    <name type="scientific">Pelotomaculum propionicicum</name>
    <dbReference type="NCBI Taxonomy" id="258475"/>
    <lineage>
        <taxon>Bacteria</taxon>
        <taxon>Bacillati</taxon>
        <taxon>Bacillota</taxon>
        <taxon>Clostridia</taxon>
        <taxon>Eubacteriales</taxon>
        <taxon>Desulfotomaculaceae</taxon>
        <taxon>Pelotomaculum</taxon>
    </lineage>
</organism>
<feature type="domain" description="Putative heavy-metal chelation" evidence="1">
    <location>
        <begin position="134"/>
        <end position="218"/>
    </location>
</feature>
<reference evidence="2 3" key="1">
    <citation type="journal article" date="2018" name="Environ. Microbiol.">
        <title>Novel energy conservation strategies and behaviour of Pelotomaculum schinkii driving syntrophic propionate catabolism.</title>
        <authorList>
            <person name="Hidalgo-Ahumada C.A.P."/>
            <person name="Nobu M.K."/>
            <person name="Narihiro T."/>
            <person name="Tamaki H."/>
            <person name="Liu W.T."/>
            <person name="Kamagata Y."/>
            <person name="Stams A.J.M."/>
            <person name="Imachi H."/>
            <person name="Sousa D.Z."/>
        </authorList>
    </citation>
    <scope>NUCLEOTIDE SEQUENCE [LARGE SCALE GENOMIC DNA]</scope>
    <source>
        <strain evidence="2 3">MGP</strain>
    </source>
</reference>
<evidence type="ECO:0000259" key="1">
    <source>
        <dbReference type="Pfam" id="PF04016"/>
    </source>
</evidence>
<evidence type="ECO:0000313" key="2">
    <source>
        <dbReference type="EMBL" id="TEB11447.1"/>
    </source>
</evidence>
<comment type="caution">
    <text evidence="2">The sequence shown here is derived from an EMBL/GenBank/DDBJ whole genome shotgun (WGS) entry which is preliminary data.</text>
</comment>
<protein>
    <recommendedName>
        <fullName evidence="1">Putative heavy-metal chelation domain-containing protein</fullName>
    </recommendedName>
</protein>
<dbReference type="OrthoDB" id="3596at2"/>
<proteinExistence type="predicted"/>